<dbReference type="PANTHER" id="PTHR12732:SF8">
    <property type="entry name" value="NUCLEAR MRNA EXPORT PROTEIN THP1"/>
    <property type="match status" value="1"/>
</dbReference>
<dbReference type="InterPro" id="IPR045114">
    <property type="entry name" value="Csn12-like"/>
</dbReference>
<comment type="caution">
    <text evidence="1">The sequence shown here is derived from an EMBL/GenBank/DDBJ whole genome shotgun (WGS) entry which is preliminary data.</text>
</comment>
<dbReference type="GO" id="GO:0003723">
    <property type="term" value="F:RNA binding"/>
    <property type="evidence" value="ECO:0007669"/>
    <property type="project" value="InterPro"/>
</dbReference>
<sequence length="397" mass="45302">MEKVKSFAREVLQAYNQKDKDAICDLIMLDDNNPQLEQLQQALYSMTESSIRVAVEDVSKNEPRSLKDMIISYLNFSIASAVDSSSFVDVYELLSKCYASFSSLYQAHDAQWLTPLLMNLSYSLVDWAILADKEKPNAKELRISDAAAKHLSKSFNTVISDKVPNALEDSKKMALFYLANLLKSTRLIPTMMSNISVAGVKLSDYPMSQQVTYRYYVGRYHLYQLDLRRAERDLSFAFRNRPSPSLDESENEVIYKNSRLILIYLTACRLCLGRLPSLQLLQVYRLEVYFAPFIRAIKKGDLGILDRTLAAPDQMAWLVKKEIFFLLKEKLRVLCWRSLICSVTRASQVPNKPAVTRIPLQAVLDIVLALTKDNSYDIWDIECITASLLDQVCSGMM</sequence>
<dbReference type="GO" id="GO:0070390">
    <property type="term" value="C:transcription export complex 2"/>
    <property type="evidence" value="ECO:0007669"/>
    <property type="project" value="TreeGrafter"/>
</dbReference>
<evidence type="ECO:0000313" key="1">
    <source>
        <dbReference type="EMBL" id="KAG0250924.1"/>
    </source>
</evidence>
<dbReference type="SMART" id="SM00753">
    <property type="entry name" value="PAM"/>
    <property type="match status" value="1"/>
</dbReference>
<organism evidence="1 2">
    <name type="scientific">Mortierella polycephala</name>
    <dbReference type="NCBI Taxonomy" id="41804"/>
    <lineage>
        <taxon>Eukaryota</taxon>
        <taxon>Fungi</taxon>
        <taxon>Fungi incertae sedis</taxon>
        <taxon>Mucoromycota</taxon>
        <taxon>Mortierellomycotina</taxon>
        <taxon>Mortierellomycetes</taxon>
        <taxon>Mortierellales</taxon>
        <taxon>Mortierellaceae</taxon>
        <taxon>Mortierella</taxon>
    </lineage>
</organism>
<evidence type="ECO:0008006" key="3">
    <source>
        <dbReference type="Google" id="ProtNLM"/>
    </source>
</evidence>
<evidence type="ECO:0000313" key="2">
    <source>
        <dbReference type="Proteomes" id="UP000726737"/>
    </source>
</evidence>
<dbReference type="Proteomes" id="UP000726737">
    <property type="component" value="Unassembled WGS sequence"/>
</dbReference>
<protein>
    <recommendedName>
        <fullName evidence="3">PCI domain-containing protein</fullName>
    </recommendedName>
</protein>
<dbReference type="PANTHER" id="PTHR12732">
    <property type="entry name" value="UNCHARACTERIZED PROTEASOME COMPONENT REGION PCI-CONTAINING"/>
    <property type="match status" value="1"/>
</dbReference>
<dbReference type="GO" id="GO:0016973">
    <property type="term" value="P:poly(A)+ mRNA export from nucleus"/>
    <property type="evidence" value="ECO:0007669"/>
    <property type="project" value="TreeGrafter"/>
</dbReference>
<dbReference type="GO" id="GO:0000973">
    <property type="term" value="P:post-transcriptional tethering of RNA polymerase II gene DNA at nuclear periphery"/>
    <property type="evidence" value="ECO:0007669"/>
    <property type="project" value="TreeGrafter"/>
</dbReference>
<reference evidence="1" key="1">
    <citation type="journal article" date="2020" name="Fungal Divers.">
        <title>Resolving the Mortierellaceae phylogeny through synthesis of multi-gene phylogenetics and phylogenomics.</title>
        <authorList>
            <person name="Vandepol N."/>
            <person name="Liber J."/>
            <person name="Desiro A."/>
            <person name="Na H."/>
            <person name="Kennedy M."/>
            <person name="Barry K."/>
            <person name="Grigoriev I.V."/>
            <person name="Miller A.N."/>
            <person name="O'Donnell K."/>
            <person name="Stajich J.E."/>
            <person name="Bonito G."/>
        </authorList>
    </citation>
    <scope>NUCLEOTIDE SEQUENCE</scope>
    <source>
        <strain evidence="1">KOD948</strain>
    </source>
</reference>
<proteinExistence type="predicted"/>
<gene>
    <name evidence="1" type="ORF">BG011_007977</name>
</gene>
<name>A0A9P6TXI5_9FUNG</name>
<keyword evidence="2" id="KW-1185">Reference proteome</keyword>
<dbReference type="OrthoDB" id="5404651at2759"/>
<dbReference type="GO" id="GO:0003690">
    <property type="term" value="F:double-stranded DNA binding"/>
    <property type="evidence" value="ECO:0007669"/>
    <property type="project" value="InterPro"/>
</dbReference>
<accession>A0A9P6TXI5</accession>
<dbReference type="AlphaFoldDB" id="A0A9P6TXI5"/>
<dbReference type="GO" id="GO:0006368">
    <property type="term" value="P:transcription elongation by RNA polymerase II"/>
    <property type="evidence" value="ECO:0007669"/>
    <property type="project" value="TreeGrafter"/>
</dbReference>
<dbReference type="EMBL" id="JAAAJA010000634">
    <property type="protein sequence ID" value="KAG0250924.1"/>
    <property type="molecule type" value="Genomic_DNA"/>
</dbReference>